<dbReference type="InterPro" id="IPR006597">
    <property type="entry name" value="Sel1-like"/>
</dbReference>
<dbReference type="Gene3D" id="1.25.40.10">
    <property type="entry name" value="Tetratricopeptide repeat domain"/>
    <property type="match status" value="3"/>
</dbReference>
<feature type="repeat" description="TPR" evidence="1">
    <location>
        <begin position="284"/>
        <end position="317"/>
    </location>
</feature>
<feature type="repeat" description="TPR" evidence="1">
    <location>
        <begin position="138"/>
        <end position="171"/>
    </location>
</feature>
<dbReference type="Pfam" id="PF13181">
    <property type="entry name" value="TPR_8"/>
    <property type="match status" value="1"/>
</dbReference>
<dbReference type="SMART" id="SM00028">
    <property type="entry name" value="TPR"/>
    <property type="match status" value="10"/>
</dbReference>
<reference evidence="2 3" key="1">
    <citation type="journal article" date="2016" name="Nat. Commun.">
        <title>Thousands of microbial genomes shed light on interconnected biogeochemical processes in an aquifer system.</title>
        <authorList>
            <person name="Anantharaman K."/>
            <person name="Brown C.T."/>
            <person name="Hug L.A."/>
            <person name="Sharon I."/>
            <person name="Castelle C.J."/>
            <person name="Probst A.J."/>
            <person name="Thomas B.C."/>
            <person name="Singh A."/>
            <person name="Wilkins M.J."/>
            <person name="Karaoz U."/>
            <person name="Brodie E.L."/>
            <person name="Williams K.H."/>
            <person name="Hubbard S.S."/>
            <person name="Banfield J.F."/>
        </authorList>
    </citation>
    <scope>NUCLEOTIDE SEQUENCE [LARGE SCALE GENOMIC DNA]</scope>
</reference>
<dbReference type="InterPro" id="IPR011990">
    <property type="entry name" value="TPR-like_helical_dom_sf"/>
</dbReference>
<keyword evidence="1" id="KW-0802">TPR repeat</keyword>
<evidence type="ECO:0000313" key="3">
    <source>
        <dbReference type="Proteomes" id="UP000179266"/>
    </source>
</evidence>
<dbReference type="Pfam" id="PF13432">
    <property type="entry name" value="TPR_16"/>
    <property type="match status" value="1"/>
</dbReference>
<dbReference type="SUPFAM" id="SSF81901">
    <property type="entry name" value="HCP-like"/>
    <property type="match status" value="1"/>
</dbReference>
<feature type="repeat" description="TPR" evidence="1">
    <location>
        <begin position="206"/>
        <end position="239"/>
    </location>
</feature>
<dbReference type="PANTHER" id="PTHR12558:SF13">
    <property type="entry name" value="CELL DIVISION CYCLE PROTEIN 27 HOMOLOG"/>
    <property type="match status" value="1"/>
</dbReference>
<dbReference type="SMART" id="SM00671">
    <property type="entry name" value="SEL1"/>
    <property type="match status" value="4"/>
</dbReference>
<dbReference type="EMBL" id="MGDD01000022">
    <property type="protein sequence ID" value="OGL49166.1"/>
    <property type="molecule type" value="Genomic_DNA"/>
</dbReference>
<dbReference type="InterPro" id="IPR019734">
    <property type="entry name" value="TPR_rpt"/>
</dbReference>
<proteinExistence type="predicted"/>
<dbReference type="Proteomes" id="UP000179266">
    <property type="component" value="Unassembled WGS sequence"/>
</dbReference>
<feature type="repeat" description="TPR" evidence="1">
    <location>
        <begin position="64"/>
        <end position="97"/>
    </location>
</feature>
<feature type="repeat" description="TPR" evidence="1">
    <location>
        <begin position="250"/>
        <end position="283"/>
    </location>
</feature>
<organism evidence="2 3">
    <name type="scientific">Candidatus Schekmanbacteria bacterium RBG_13_48_7</name>
    <dbReference type="NCBI Taxonomy" id="1817878"/>
    <lineage>
        <taxon>Bacteria</taxon>
        <taxon>Candidatus Schekmaniibacteriota</taxon>
    </lineage>
</organism>
<sequence>MKPAIYFMSILIIFIGTMSVLFAADIPFYAEEHLQKGNEYFTQQEYDLAVREYKDAILFAPEYSEAYFRLGYVYMVQNNFAEATKNLEKAVELRNNYMEAHYCLGQVYQKLKEPDKAKEHSLKAVELFDADTPTLVKLGTYTALGACCLDQKDWDGAIDNLKKAFDLDQKQVSILNNLAVAYIGKKDLASAKEYYEKAIVFNETYLPAYIGLAGIYKSMGETEKAVSLYERVIAKYPEDQMDKQIDPNNPTVRKLLGDIYMDQKKSEKAREQFEYLTKLQPKNADNYNDLGLAYDALKKYPEAIAAFELSQQLDPQNFYSIYNLAYTYENQNNMDKAMQILQDALDKGVSGQLAARIHFQMAGIQAMNHKNDMAYDHLKSAIEIDPSFVKMAKEDKRLKKVVNLPKFKQLLDKATQ</sequence>
<protein>
    <submittedName>
        <fullName evidence="2">Uncharacterized protein</fullName>
    </submittedName>
</protein>
<dbReference type="NCBIfam" id="NF047558">
    <property type="entry name" value="TPR_END_plus"/>
    <property type="match status" value="1"/>
</dbReference>
<comment type="caution">
    <text evidence="2">The sequence shown here is derived from an EMBL/GenBank/DDBJ whole genome shotgun (WGS) entry which is preliminary data.</text>
</comment>
<dbReference type="AlphaFoldDB" id="A0A1F7S5U7"/>
<dbReference type="PANTHER" id="PTHR12558">
    <property type="entry name" value="CELL DIVISION CYCLE 16,23,27"/>
    <property type="match status" value="1"/>
</dbReference>
<dbReference type="Pfam" id="PF14559">
    <property type="entry name" value="TPR_19"/>
    <property type="match status" value="1"/>
</dbReference>
<gene>
    <name evidence="2" type="ORF">A2161_13875</name>
</gene>
<dbReference type="Pfam" id="PF13414">
    <property type="entry name" value="TPR_11"/>
    <property type="match status" value="1"/>
</dbReference>
<accession>A0A1F7S5U7</accession>
<feature type="repeat" description="TPR" evidence="1">
    <location>
        <begin position="172"/>
        <end position="205"/>
    </location>
</feature>
<feature type="repeat" description="TPR" evidence="1">
    <location>
        <begin position="30"/>
        <end position="63"/>
    </location>
</feature>
<evidence type="ECO:0000256" key="1">
    <source>
        <dbReference type="PROSITE-ProRule" id="PRU00339"/>
    </source>
</evidence>
<name>A0A1F7S5U7_9BACT</name>
<dbReference type="PROSITE" id="PS50293">
    <property type="entry name" value="TPR_REGION"/>
    <property type="match status" value="1"/>
</dbReference>
<dbReference type="PROSITE" id="PS50005">
    <property type="entry name" value="TPR"/>
    <property type="match status" value="7"/>
</dbReference>
<evidence type="ECO:0000313" key="2">
    <source>
        <dbReference type="EMBL" id="OGL49166.1"/>
    </source>
</evidence>
<dbReference type="SUPFAM" id="SSF48452">
    <property type="entry name" value="TPR-like"/>
    <property type="match status" value="1"/>
</dbReference>